<keyword evidence="2" id="KW-0808">Transferase</keyword>
<dbReference type="SUPFAM" id="SSF55729">
    <property type="entry name" value="Acyl-CoA N-acyltransferases (Nat)"/>
    <property type="match status" value="1"/>
</dbReference>
<dbReference type="GO" id="GO:0016747">
    <property type="term" value="F:acyltransferase activity, transferring groups other than amino-acyl groups"/>
    <property type="evidence" value="ECO:0007669"/>
    <property type="project" value="InterPro"/>
</dbReference>
<proteinExistence type="predicted"/>
<protein>
    <submittedName>
        <fullName evidence="2">GNAT family N-acetyltransferase</fullName>
    </submittedName>
</protein>
<dbReference type="AlphaFoldDB" id="A0A6I5KX66"/>
<dbReference type="Gene3D" id="3.40.630.30">
    <property type="match status" value="1"/>
</dbReference>
<dbReference type="EMBL" id="JAAAMI010000007">
    <property type="protein sequence ID" value="NDV44369.1"/>
    <property type="molecule type" value="Genomic_DNA"/>
</dbReference>
<accession>A0A6I5KX66</accession>
<gene>
    <name evidence="2" type="ORF">GTK07_13635</name>
</gene>
<dbReference type="CDD" id="cd04301">
    <property type="entry name" value="NAT_SF"/>
    <property type="match status" value="1"/>
</dbReference>
<keyword evidence="3" id="KW-1185">Reference proteome</keyword>
<name>A0A6I5KX66_9FLAO</name>
<dbReference type="InterPro" id="IPR000182">
    <property type="entry name" value="GNAT_dom"/>
</dbReference>
<dbReference type="Proteomes" id="UP000468707">
    <property type="component" value="Unassembled WGS sequence"/>
</dbReference>
<dbReference type="Pfam" id="PF13508">
    <property type="entry name" value="Acetyltransf_7"/>
    <property type="match status" value="1"/>
</dbReference>
<feature type="domain" description="N-acetyltransferase" evidence="1">
    <location>
        <begin position="26"/>
        <end position="174"/>
    </location>
</feature>
<reference evidence="2 3" key="1">
    <citation type="submission" date="2020-01" db="EMBL/GenBank/DDBJ databases">
        <title>Muricauda sediminis sp.nov. 40Bstr401.</title>
        <authorList>
            <person name="Xue Z."/>
            <person name="Zhu S."/>
            <person name="Ren N."/>
            <person name="Chen T."/>
            <person name="Chen X."/>
            <person name="Chen J."/>
            <person name="Yang J."/>
        </authorList>
    </citation>
    <scope>NUCLEOTIDE SEQUENCE [LARGE SCALE GENOMIC DNA]</scope>
    <source>
        <strain evidence="2 3">40Bstr401</strain>
    </source>
</reference>
<evidence type="ECO:0000313" key="3">
    <source>
        <dbReference type="Proteomes" id="UP000468707"/>
    </source>
</evidence>
<organism evidence="2 3">
    <name type="scientific">Flagellimonas sediminis</name>
    <dbReference type="NCBI Taxonomy" id="2696468"/>
    <lineage>
        <taxon>Bacteria</taxon>
        <taxon>Pseudomonadati</taxon>
        <taxon>Bacteroidota</taxon>
        <taxon>Flavobacteriia</taxon>
        <taxon>Flavobacteriales</taxon>
        <taxon>Flavobacteriaceae</taxon>
        <taxon>Flagellimonas</taxon>
    </lineage>
</organism>
<evidence type="ECO:0000259" key="1">
    <source>
        <dbReference type="PROSITE" id="PS51186"/>
    </source>
</evidence>
<dbReference type="RefSeq" id="WP_163635804.1">
    <property type="nucleotide sequence ID" value="NZ_JAAAMI010000007.1"/>
</dbReference>
<comment type="caution">
    <text evidence="2">The sequence shown here is derived from an EMBL/GenBank/DDBJ whole genome shotgun (WGS) entry which is preliminary data.</text>
</comment>
<dbReference type="InterPro" id="IPR016181">
    <property type="entry name" value="Acyl_CoA_acyltransferase"/>
</dbReference>
<dbReference type="PROSITE" id="PS51186">
    <property type="entry name" value="GNAT"/>
    <property type="match status" value="1"/>
</dbReference>
<evidence type="ECO:0000313" key="2">
    <source>
        <dbReference type="EMBL" id="NDV44369.1"/>
    </source>
</evidence>
<sequence>MQLTPPVLKVQMIPVDQTNLDIYVAIGTRSYRQHYLHLWENEDPTPYIAHGLTQEAVKREQEDQNNQHFLIQYEGDTVGILKLVKDCGIDEIPKETALKAEKIYLLQEHSGKGLGKLVLQYIEEYSRSIQKKIVWLDTMQKGNPILFYQKNGYVIKRESEVTLLGAKPSEKPMWILTKNL</sequence>